<name>A0A1F8H2X5_9BACT</name>
<keyword evidence="1" id="KW-1133">Transmembrane helix</keyword>
<organism evidence="2 3">
    <name type="scientific">Candidatus Yanofskybacteria bacterium RIFCSPLOWO2_02_FULL_44_18</name>
    <dbReference type="NCBI Taxonomy" id="1802705"/>
    <lineage>
        <taxon>Bacteria</taxon>
        <taxon>Candidatus Yanofskyibacteriota</taxon>
    </lineage>
</organism>
<sequence>MANNFGLHYFSKSIIIAIGLVLVWRGIWILLDLLDNWLFGGGHVITAVIGIIIGLLFLYFPERTLKTLERL</sequence>
<keyword evidence="1" id="KW-0472">Membrane</keyword>
<dbReference type="EMBL" id="MGKT01000006">
    <property type="protein sequence ID" value="OGN31109.1"/>
    <property type="molecule type" value="Genomic_DNA"/>
</dbReference>
<dbReference type="Proteomes" id="UP000177111">
    <property type="component" value="Unassembled WGS sequence"/>
</dbReference>
<dbReference type="AlphaFoldDB" id="A0A1F8H2X5"/>
<evidence type="ECO:0000256" key="1">
    <source>
        <dbReference type="SAM" id="Phobius"/>
    </source>
</evidence>
<reference evidence="2 3" key="1">
    <citation type="journal article" date="2016" name="Nat. Commun.">
        <title>Thousands of microbial genomes shed light on interconnected biogeochemical processes in an aquifer system.</title>
        <authorList>
            <person name="Anantharaman K."/>
            <person name="Brown C.T."/>
            <person name="Hug L.A."/>
            <person name="Sharon I."/>
            <person name="Castelle C.J."/>
            <person name="Probst A.J."/>
            <person name="Thomas B.C."/>
            <person name="Singh A."/>
            <person name="Wilkins M.J."/>
            <person name="Karaoz U."/>
            <person name="Brodie E.L."/>
            <person name="Williams K.H."/>
            <person name="Hubbard S.S."/>
            <person name="Banfield J.F."/>
        </authorList>
    </citation>
    <scope>NUCLEOTIDE SEQUENCE [LARGE SCALE GENOMIC DNA]</scope>
</reference>
<feature type="transmembrane region" description="Helical" evidence="1">
    <location>
        <begin position="12"/>
        <end position="31"/>
    </location>
</feature>
<proteinExistence type="predicted"/>
<feature type="transmembrane region" description="Helical" evidence="1">
    <location>
        <begin position="37"/>
        <end position="60"/>
    </location>
</feature>
<gene>
    <name evidence="2" type="ORF">A3I96_02320</name>
</gene>
<protein>
    <submittedName>
        <fullName evidence="2">Uncharacterized protein</fullName>
    </submittedName>
</protein>
<accession>A0A1F8H2X5</accession>
<comment type="caution">
    <text evidence="2">The sequence shown here is derived from an EMBL/GenBank/DDBJ whole genome shotgun (WGS) entry which is preliminary data.</text>
</comment>
<keyword evidence="1" id="KW-0812">Transmembrane</keyword>
<evidence type="ECO:0000313" key="3">
    <source>
        <dbReference type="Proteomes" id="UP000177111"/>
    </source>
</evidence>
<evidence type="ECO:0000313" key="2">
    <source>
        <dbReference type="EMBL" id="OGN31109.1"/>
    </source>
</evidence>